<reference evidence="1 2" key="1">
    <citation type="journal article" date="2013" name="Int. J. Syst. Evol. Microbiol.">
        <title>Ilumatobacter nonamiense sp. nov. and Ilumatobacter coccineum sp. nov., isolated from seashore sand.</title>
        <authorList>
            <person name="Matsumoto A."/>
            <person name="Kasai H."/>
            <person name="Matsuo Y."/>
            <person name="Shizuri Y."/>
            <person name="Ichikawa N."/>
            <person name="Fujita N."/>
            <person name="Omura S."/>
            <person name="Takahashi Y."/>
        </authorList>
    </citation>
    <scope>NUCLEOTIDE SEQUENCE [LARGE SCALE GENOMIC DNA]</scope>
    <source>
        <strain evidence="2">NBRC 103263 / KCTC 29153 / YM16-304</strain>
    </source>
</reference>
<dbReference type="Proteomes" id="UP000011863">
    <property type="component" value="Chromosome"/>
</dbReference>
<evidence type="ECO:0000313" key="2">
    <source>
        <dbReference type="Proteomes" id="UP000011863"/>
    </source>
</evidence>
<name>A0A6C7E756_ILUCY</name>
<protein>
    <recommendedName>
        <fullName evidence="3">Cupin 2 conserved barrel domain-containing protein</fullName>
    </recommendedName>
</protein>
<keyword evidence="2" id="KW-1185">Reference proteome</keyword>
<dbReference type="InterPro" id="IPR011051">
    <property type="entry name" value="RmlC_Cupin_sf"/>
</dbReference>
<proteinExistence type="predicted"/>
<dbReference type="KEGG" id="aym:YM304_06910"/>
<dbReference type="SUPFAM" id="SSF51182">
    <property type="entry name" value="RmlC-like cupins"/>
    <property type="match status" value="1"/>
</dbReference>
<dbReference type="AlphaFoldDB" id="A0A6C7E756"/>
<sequence length="142" mass="15400">MREHGVMSEIIDFGKSEFVHLGLGATTVPQPPHTGDVSWYVDYGERHGDDGNEGRLVSMHTFDTPWDTWEMHPTGSELVLCVRGTLTLHQEHPDGSTTTVELSDGQAVVNQPGVWHTADVADGASATALFITAGAGTEMRDR</sequence>
<dbReference type="InterPro" id="IPR014710">
    <property type="entry name" value="RmlC-like_jellyroll"/>
</dbReference>
<evidence type="ECO:0000313" key="1">
    <source>
        <dbReference type="EMBL" id="BAN01005.1"/>
    </source>
</evidence>
<dbReference type="Gene3D" id="2.60.120.10">
    <property type="entry name" value="Jelly Rolls"/>
    <property type="match status" value="1"/>
</dbReference>
<dbReference type="EMBL" id="AP012057">
    <property type="protein sequence ID" value="BAN01005.1"/>
    <property type="molecule type" value="Genomic_DNA"/>
</dbReference>
<evidence type="ECO:0008006" key="3">
    <source>
        <dbReference type="Google" id="ProtNLM"/>
    </source>
</evidence>
<organism evidence="1 2">
    <name type="scientific">Ilumatobacter coccineus (strain NBRC 103263 / KCTC 29153 / YM16-304)</name>
    <dbReference type="NCBI Taxonomy" id="1313172"/>
    <lineage>
        <taxon>Bacteria</taxon>
        <taxon>Bacillati</taxon>
        <taxon>Actinomycetota</taxon>
        <taxon>Acidimicrobiia</taxon>
        <taxon>Acidimicrobiales</taxon>
        <taxon>Ilumatobacteraceae</taxon>
        <taxon>Ilumatobacter</taxon>
    </lineage>
</organism>
<accession>A0A6C7E756</accession>
<gene>
    <name evidence="1" type="ORF">YM304_06910</name>
</gene>